<protein>
    <recommendedName>
        <fullName evidence="5">DUF998 domain-containing protein</fullName>
    </recommendedName>
</protein>
<dbReference type="EMBL" id="LT629742">
    <property type="protein sequence ID" value="SDT30201.1"/>
    <property type="molecule type" value="Genomic_DNA"/>
</dbReference>
<reference evidence="4" key="1">
    <citation type="submission" date="2016-10" db="EMBL/GenBank/DDBJ databases">
        <authorList>
            <person name="Varghese N."/>
            <person name="Submissions S."/>
        </authorList>
    </citation>
    <scope>NUCLEOTIDE SEQUENCE [LARGE SCALE GENOMIC DNA]</scope>
    <source>
        <strain evidence="4">DSM 21772</strain>
    </source>
</reference>
<keyword evidence="2" id="KW-1133">Transmembrane helix</keyword>
<feature type="transmembrane region" description="Helical" evidence="2">
    <location>
        <begin position="239"/>
        <end position="259"/>
    </location>
</feature>
<proteinExistence type="predicted"/>
<keyword evidence="2" id="KW-0812">Transmembrane</keyword>
<evidence type="ECO:0000256" key="1">
    <source>
        <dbReference type="SAM" id="MobiDB-lite"/>
    </source>
</evidence>
<feature type="transmembrane region" description="Helical" evidence="2">
    <location>
        <begin position="21"/>
        <end position="45"/>
    </location>
</feature>
<organism evidence="3 4">
    <name type="scientific">Microterricola viridarii</name>
    <dbReference type="NCBI Taxonomy" id="412690"/>
    <lineage>
        <taxon>Bacteria</taxon>
        <taxon>Bacillati</taxon>
        <taxon>Actinomycetota</taxon>
        <taxon>Actinomycetes</taxon>
        <taxon>Micrococcales</taxon>
        <taxon>Microbacteriaceae</taxon>
        <taxon>Microterricola</taxon>
    </lineage>
</organism>
<gene>
    <name evidence="3" type="ORF">SAMN04489834_3366</name>
</gene>
<feature type="transmembrane region" description="Helical" evidence="2">
    <location>
        <begin position="265"/>
        <end position="282"/>
    </location>
</feature>
<feature type="transmembrane region" description="Helical" evidence="2">
    <location>
        <begin position="100"/>
        <end position="121"/>
    </location>
</feature>
<feature type="transmembrane region" description="Helical" evidence="2">
    <location>
        <begin position="161"/>
        <end position="181"/>
    </location>
</feature>
<dbReference type="AlphaFoldDB" id="A0A1H1Z8U1"/>
<dbReference type="OrthoDB" id="3225559at2"/>
<feature type="transmembrane region" description="Helical" evidence="2">
    <location>
        <begin position="320"/>
        <end position="339"/>
    </location>
</feature>
<feature type="transmembrane region" description="Helical" evidence="2">
    <location>
        <begin position="294"/>
        <end position="314"/>
    </location>
</feature>
<dbReference type="InterPro" id="IPR009339">
    <property type="entry name" value="DUF998"/>
</dbReference>
<feature type="transmembrane region" description="Helical" evidence="2">
    <location>
        <begin position="127"/>
        <end position="149"/>
    </location>
</feature>
<evidence type="ECO:0008006" key="5">
    <source>
        <dbReference type="Google" id="ProtNLM"/>
    </source>
</evidence>
<evidence type="ECO:0000256" key="2">
    <source>
        <dbReference type="SAM" id="Phobius"/>
    </source>
</evidence>
<name>A0A1H1Z8U1_9MICO</name>
<evidence type="ECO:0000313" key="4">
    <source>
        <dbReference type="Proteomes" id="UP000181956"/>
    </source>
</evidence>
<dbReference type="Pfam" id="PF06197">
    <property type="entry name" value="DUF998"/>
    <property type="match status" value="1"/>
</dbReference>
<dbReference type="STRING" id="412690.SAMN04489834_3366"/>
<evidence type="ECO:0000313" key="3">
    <source>
        <dbReference type="EMBL" id="SDT30201.1"/>
    </source>
</evidence>
<feature type="transmembrane region" description="Helical" evidence="2">
    <location>
        <begin position="201"/>
        <end position="227"/>
    </location>
</feature>
<keyword evidence="4" id="KW-1185">Reference proteome</keyword>
<dbReference type="RefSeq" id="WP_083365062.1">
    <property type="nucleotide sequence ID" value="NZ_LT629742.1"/>
</dbReference>
<feature type="compositionally biased region" description="Low complexity" evidence="1">
    <location>
        <begin position="353"/>
        <end position="365"/>
    </location>
</feature>
<sequence length="365" mass="38617">MTQSTSIVRVFRHPAESRESVESVALMVGGAGFVLGALIATLFFWGGAVPIAGPGSLGQLVAVCSAIVALAVVVWARMLVRPRRAVAESEPRLRWFDTAAIALTYAMIALLGWVGVAAVLAESFVDAVVFPFSAALLAGVGVALTAYVVFLSAVHLTPIHLSLVLALFLVVGMLTSMLSAADPHWWQKNLSSLGMTDDLSARAFNLTLIIAGALVTTIANFATASLPAGTDEERRHRRFVRVALMLIGVLLACVGIFPVDESLQLHNLSATGMAIVYVTLVLRLRTLIPGTPRVFLLVGYVFVGVIVLLAVLFITGYYNLTAVELVLAVLVFSWLIVFMRNQGLTPQQPPPAGAASAAPSTTGVV</sequence>
<dbReference type="Proteomes" id="UP000181956">
    <property type="component" value="Chromosome I"/>
</dbReference>
<feature type="region of interest" description="Disordered" evidence="1">
    <location>
        <begin position="346"/>
        <end position="365"/>
    </location>
</feature>
<keyword evidence="2" id="KW-0472">Membrane</keyword>
<accession>A0A1H1Z8U1</accession>
<feature type="transmembrane region" description="Helical" evidence="2">
    <location>
        <begin position="57"/>
        <end position="80"/>
    </location>
</feature>